<evidence type="ECO:0000256" key="6">
    <source>
        <dbReference type="ARBA" id="ARBA00023098"/>
    </source>
</evidence>
<dbReference type="EMBL" id="REGN01000910">
    <property type="protein sequence ID" value="RNA38146.1"/>
    <property type="molecule type" value="Genomic_DNA"/>
</dbReference>
<comment type="catalytic activity">
    <reaction evidence="11">
        <text>1'-[1,2-diacyl-sn-glycero-3-phospho],3'-[1-acyl-sn-glycero-3-phospho]-glycerol + a 1,2-diacyl-sn-glycero-3-phosphocholine = a cardiolipin + a 1-acyl-sn-glycero-3-phosphocholine</text>
        <dbReference type="Rhea" id="RHEA:33731"/>
        <dbReference type="ChEBI" id="CHEBI:57643"/>
        <dbReference type="ChEBI" id="CHEBI:58168"/>
        <dbReference type="ChEBI" id="CHEBI:62237"/>
        <dbReference type="ChEBI" id="CHEBI:64743"/>
    </reaction>
    <physiologicalReaction direction="left-to-right" evidence="11">
        <dbReference type="Rhea" id="RHEA:33732"/>
    </physiologicalReaction>
    <physiologicalReaction direction="right-to-left" evidence="11">
        <dbReference type="Rhea" id="RHEA:33733"/>
    </physiologicalReaction>
</comment>
<evidence type="ECO:0000256" key="5">
    <source>
        <dbReference type="ARBA" id="ARBA00022792"/>
    </source>
</evidence>
<keyword evidence="5" id="KW-0999">Mitochondrion inner membrane</keyword>
<sequence length="263" mass="30533">MNDWTVSTRFSKKWRLASSVVSLIVGYTSRLFAKHLNKTKIINIESFNKALYDRPKGKPLITVCNHDSCCDDPVLFGAILPLSTFLTPERPTLRWTLAAKEICFSRPMHSLLFRLGKVLPIVRGEGVYQPIMNQIIEDLNKGDWLHIFPEGRVNEKKEYIRLKWGIGRLIADAKITPIVLPFYHYGLDDILPNKQPYRPQIGQKATVVFGEPINFDDMVKNLKEKQLSAIEIRKHITNKIEEDFYNLKEFAKKFHQEHVKQNK</sequence>
<dbReference type="GO" id="GO:0035965">
    <property type="term" value="P:cardiolipin acyl-chain remodeling"/>
    <property type="evidence" value="ECO:0007669"/>
    <property type="project" value="TreeGrafter"/>
</dbReference>
<evidence type="ECO:0000313" key="15">
    <source>
        <dbReference type="EMBL" id="RNA38145.1"/>
    </source>
</evidence>
<dbReference type="STRING" id="10195.A0A3M7SR17"/>
<keyword evidence="6" id="KW-0443">Lipid metabolism</keyword>
<evidence type="ECO:0000256" key="7">
    <source>
        <dbReference type="ARBA" id="ARBA00023128"/>
    </source>
</evidence>
<dbReference type="SUPFAM" id="SSF69593">
    <property type="entry name" value="Glycerol-3-phosphate (1)-acyltransferase"/>
    <property type="match status" value="1"/>
</dbReference>
<proteinExistence type="inferred from homology"/>
<evidence type="ECO:0000256" key="4">
    <source>
        <dbReference type="ARBA" id="ARBA00022787"/>
    </source>
</evidence>
<dbReference type="PRINTS" id="PR00979">
    <property type="entry name" value="TAFAZZIN"/>
</dbReference>
<evidence type="ECO:0000256" key="11">
    <source>
        <dbReference type="ARBA" id="ARBA00047906"/>
    </source>
</evidence>
<comment type="similarity">
    <text evidence="2 13">Belongs to the taffazin family.</text>
</comment>
<comment type="subcellular location">
    <subcellularLocation>
        <location evidence="1">Mitochondrion inner membrane</location>
        <topology evidence="1">Peripheral membrane protein</topology>
        <orientation evidence="1">Intermembrane side</orientation>
    </subcellularLocation>
    <subcellularLocation>
        <location evidence="10">Mitochondrion outer membrane</location>
        <topology evidence="10">Peripheral membrane protein</topology>
        <orientation evidence="10">Intermembrane side</orientation>
    </subcellularLocation>
</comment>
<gene>
    <name evidence="15" type="ORF">BpHYR1_024589</name>
</gene>
<keyword evidence="4" id="KW-1000">Mitochondrion outer membrane</keyword>
<organism evidence="15 16">
    <name type="scientific">Brachionus plicatilis</name>
    <name type="common">Marine rotifer</name>
    <name type="synonym">Brachionus muelleri</name>
    <dbReference type="NCBI Taxonomy" id="10195"/>
    <lineage>
        <taxon>Eukaryota</taxon>
        <taxon>Metazoa</taxon>
        <taxon>Spiralia</taxon>
        <taxon>Gnathifera</taxon>
        <taxon>Rotifera</taxon>
        <taxon>Eurotatoria</taxon>
        <taxon>Monogononta</taxon>
        <taxon>Pseudotrocha</taxon>
        <taxon>Ploima</taxon>
        <taxon>Brachionidae</taxon>
        <taxon>Brachionus</taxon>
    </lineage>
</organism>
<keyword evidence="3" id="KW-0808">Transferase</keyword>
<dbReference type="GO" id="GO:0007007">
    <property type="term" value="P:inner mitochondrial membrane organization"/>
    <property type="evidence" value="ECO:0007669"/>
    <property type="project" value="TreeGrafter"/>
</dbReference>
<keyword evidence="16" id="KW-1185">Reference proteome</keyword>
<evidence type="ECO:0000313" key="16">
    <source>
        <dbReference type="Proteomes" id="UP000276133"/>
    </source>
</evidence>
<evidence type="ECO:0000259" key="14">
    <source>
        <dbReference type="SMART" id="SM00563"/>
    </source>
</evidence>
<evidence type="ECO:0000256" key="8">
    <source>
        <dbReference type="ARBA" id="ARBA00023136"/>
    </source>
</evidence>
<dbReference type="Pfam" id="PF01553">
    <property type="entry name" value="Acyltransferase"/>
    <property type="match status" value="1"/>
</dbReference>
<evidence type="ECO:0000256" key="1">
    <source>
        <dbReference type="ARBA" id="ARBA00004137"/>
    </source>
</evidence>
<keyword evidence="8" id="KW-0472">Membrane</keyword>
<evidence type="ECO:0000256" key="3">
    <source>
        <dbReference type="ARBA" id="ARBA00022679"/>
    </source>
</evidence>
<evidence type="ECO:0000256" key="9">
    <source>
        <dbReference type="ARBA" id="ARBA00023315"/>
    </source>
</evidence>
<dbReference type="InterPro" id="IPR002123">
    <property type="entry name" value="Plipid/glycerol_acylTrfase"/>
</dbReference>
<dbReference type="GO" id="GO:0005741">
    <property type="term" value="C:mitochondrial outer membrane"/>
    <property type="evidence" value="ECO:0007669"/>
    <property type="project" value="UniProtKB-SubCell"/>
</dbReference>
<keyword evidence="9" id="KW-0012">Acyltransferase</keyword>
<dbReference type="GO" id="GO:0005743">
    <property type="term" value="C:mitochondrial inner membrane"/>
    <property type="evidence" value="ECO:0007669"/>
    <property type="project" value="UniProtKB-SubCell"/>
</dbReference>
<accession>A0A3M7SR17</accession>
<evidence type="ECO:0000256" key="12">
    <source>
        <dbReference type="ARBA" id="ARBA00049543"/>
    </source>
</evidence>
<evidence type="ECO:0000256" key="2">
    <source>
        <dbReference type="ARBA" id="ARBA00010524"/>
    </source>
</evidence>
<dbReference type="SMART" id="SM00563">
    <property type="entry name" value="PlsC"/>
    <property type="match status" value="1"/>
</dbReference>
<keyword evidence="7" id="KW-0496">Mitochondrion</keyword>
<dbReference type="CDD" id="cd07989">
    <property type="entry name" value="LPLAT_AGPAT-like"/>
    <property type="match status" value="1"/>
</dbReference>
<dbReference type="PANTHER" id="PTHR12497">
    <property type="entry name" value="TAZ PROTEIN TAFAZZIN"/>
    <property type="match status" value="1"/>
</dbReference>
<protein>
    <recommendedName>
        <fullName evidence="13">Tafazzin family protein</fullName>
    </recommendedName>
</protein>
<name>A0A3M7SR17_BRAPC</name>
<evidence type="ECO:0000256" key="13">
    <source>
        <dbReference type="RuleBase" id="RU365062"/>
    </source>
</evidence>
<dbReference type="InterPro" id="IPR000872">
    <property type="entry name" value="Tafazzin"/>
</dbReference>
<dbReference type="OrthoDB" id="193467at2759"/>
<dbReference type="AlphaFoldDB" id="A0A3M7SR17"/>
<dbReference type="GO" id="GO:0047184">
    <property type="term" value="F:1-acylglycerophosphocholine O-acyltransferase activity"/>
    <property type="evidence" value="ECO:0007669"/>
    <property type="project" value="TreeGrafter"/>
</dbReference>
<dbReference type="EMBL" id="REGN01000910">
    <property type="protein sequence ID" value="RNA38145.1"/>
    <property type="molecule type" value="Genomic_DNA"/>
</dbReference>
<comment type="caution">
    <text evidence="15">The sequence shown here is derived from an EMBL/GenBank/DDBJ whole genome shotgun (WGS) entry which is preliminary data.</text>
</comment>
<dbReference type="PANTHER" id="PTHR12497:SF0">
    <property type="entry name" value="TAFAZZIN"/>
    <property type="match status" value="1"/>
</dbReference>
<evidence type="ECO:0000256" key="10">
    <source>
        <dbReference type="ARBA" id="ARBA00024323"/>
    </source>
</evidence>
<reference evidence="15 16" key="1">
    <citation type="journal article" date="2018" name="Sci. Rep.">
        <title>Genomic signatures of local adaptation to the degree of environmental predictability in rotifers.</title>
        <authorList>
            <person name="Franch-Gras L."/>
            <person name="Hahn C."/>
            <person name="Garcia-Roger E.M."/>
            <person name="Carmona M.J."/>
            <person name="Serra M."/>
            <person name="Gomez A."/>
        </authorList>
    </citation>
    <scope>NUCLEOTIDE SEQUENCE [LARGE SCALE GENOMIC DNA]</scope>
    <source>
        <strain evidence="15">HYR1</strain>
    </source>
</reference>
<dbReference type="Proteomes" id="UP000276133">
    <property type="component" value="Unassembled WGS sequence"/>
</dbReference>
<feature type="domain" description="Phospholipid/glycerol acyltransferase" evidence="14">
    <location>
        <begin position="60"/>
        <end position="187"/>
    </location>
</feature>
<comment type="catalytic activity">
    <reaction evidence="12">
        <text>1,2-di-(9Z-octadecenoyl)-sn-glycero-3-phosphocholine + 1-hexadecanoyl-sn-glycero-3-phosphocholine = 1-hexadecanoyl-2-(9Z-octadecenoyl)-sn-glycero-3-phosphocholine + 1-(9Z-octadecenoyl)-sn-glycero-3-phosphocholine</text>
        <dbReference type="Rhea" id="RHEA:43816"/>
        <dbReference type="ChEBI" id="CHEBI:28610"/>
        <dbReference type="ChEBI" id="CHEBI:72998"/>
        <dbReference type="ChEBI" id="CHEBI:73001"/>
        <dbReference type="ChEBI" id="CHEBI:74669"/>
    </reaction>
    <physiologicalReaction direction="left-to-right" evidence="12">
        <dbReference type="Rhea" id="RHEA:43817"/>
    </physiologicalReaction>
    <physiologicalReaction direction="right-to-left" evidence="12">
        <dbReference type="Rhea" id="RHEA:43818"/>
    </physiologicalReaction>
</comment>